<accession>A0A517P1R2</accession>
<evidence type="ECO:0000313" key="2">
    <source>
        <dbReference type="Proteomes" id="UP000319817"/>
    </source>
</evidence>
<reference evidence="1 2" key="1">
    <citation type="submission" date="2019-02" db="EMBL/GenBank/DDBJ databases">
        <title>Deep-cultivation of Planctomycetes and their phenomic and genomic characterization uncovers novel biology.</title>
        <authorList>
            <person name="Wiegand S."/>
            <person name="Jogler M."/>
            <person name="Boedeker C."/>
            <person name="Pinto D."/>
            <person name="Vollmers J."/>
            <person name="Rivas-Marin E."/>
            <person name="Kohn T."/>
            <person name="Peeters S.H."/>
            <person name="Heuer A."/>
            <person name="Rast P."/>
            <person name="Oberbeckmann S."/>
            <person name="Bunk B."/>
            <person name="Jeske O."/>
            <person name="Meyerdierks A."/>
            <person name="Storesund J.E."/>
            <person name="Kallscheuer N."/>
            <person name="Luecker S."/>
            <person name="Lage O.M."/>
            <person name="Pohl T."/>
            <person name="Merkel B.J."/>
            <person name="Hornburger P."/>
            <person name="Mueller R.-W."/>
            <person name="Bruemmer F."/>
            <person name="Labrenz M."/>
            <person name="Spormann A.M."/>
            <person name="Op den Camp H."/>
            <person name="Overmann J."/>
            <person name="Amann R."/>
            <person name="Jetten M.S.M."/>
            <person name="Mascher T."/>
            <person name="Medema M.H."/>
            <person name="Devos D.P."/>
            <person name="Kaster A.-K."/>
            <person name="Ovreas L."/>
            <person name="Rohde M."/>
            <person name="Galperin M.Y."/>
            <person name="Jogler C."/>
        </authorList>
    </citation>
    <scope>NUCLEOTIDE SEQUENCE [LARGE SCALE GENOMIC DNA]</scope>
    <source>
        <strain evidence="1 2">K23_9</strain>
    </source>
</reference>
<sequence>MLDKVGCSAGGGSDECVFMDDIVAQRIQRYLPEKTLENKFCKSRVRRLRSSGSDPFSEPLALATGIYPECEFI</sequence>
<dbReference type="Proteomes" id="UP000319817">
    <property type="component" value="Chromosome"/>
</dbReference>
<proteinExistence type="predicted"/>
<dbReference type="AlphaFoldDB" id="A0A517P1R2"/>
<gene>
    <name evidence="1" type="ORF">K239x_53340</name>
</gene>
<organism evidence="1 2">
    <name type="scientific">Stieleria marina</name>
    <dbReference type="NCBI Taxonomy" id="1930275"/>
    <lineage>
        <taxon>Bacteria</taxon>
        <taxon>Pseudomonadati</taxon>
        <taxon>Planctomycetota</taxon>
        <taxon>Planctomycetia</taxon>
        <taxon>Pirellulales</taxon>
        <taxon>Pirellulaceae</taxon>
        <taxon>Stieleria</taxon>
    </lineage>
</organism>
<evidence type="ECO:0000313" key="1">
    <source>
        <dbReference type="EMBL" id="QDT13316.1"/>
    </source>
</evidence>
<keyword evidence="2" id="KW-1185">Reference proteome</keyword>
<dbReference type="EMBL" id="CP036526">
    <property type="protein sequence ID" value="QDT13316.1"/>
    <property type="molecule type" value="Genomic_DNA"/>
</dbReference>
<name>A0A517P1R2_9BACT</name>
<protein>
    <submittedName>
        <fullName evidence="1">Uncharacterized protein</fullName>
    </submittedName>
</protein>